<dbReference type="Proteomes" id="UP000887566">
    <property type="component" value="Unplaced"/>
</dbReference>
<proteinExistence type="predicted"/>
<dbReference type="AlphaFoldDB" id="A0A914XI26"/>
<protein>
    <submittedName>
        <fullName evidence="2">Ribosomal protein S11</fullName>
    </submittedName>
</protein>
<evidence type="ECO:0000313" key="1">
    <source>
        <dbReference type="Proteomes" id="UP000887566"/>
    </source>
</evidence>
<reference evidence="2" key="1">
    <citation type="submission" date="2022-11" db="UniProtKB">
        <authorList>
            <consortium name="WormBaseParasite"/>
        </authorList>
    </citation>
    <scope>IDENTIFICATION</scope>
</reference>
<organism evidence="1 2">
    <name type="scientific">Plectus sambesii</name>
    <dbReference type="NCBI Taxonomy" id="2011161"/>
    <lineage>
        <taxon>Eukaryota</taxon>
        <taxon>Metazoa</taxon>
        <taxon>Ecdysozoa</taxon>
        <taxon>Nematoda</taxon>
        <taxon>Chromadorea</taxon>
        <taxon>Plectida</taxon>
        <taxon>Plectina</taxon>
        <taxon>Plectoidea</taxon>
        <taxon>Plectidae</taxon>
        <taxon>Plectus</taxon>
    </lineage>
</organism>
<name>A0A914XI26_9BILA</name>
<dbReference type="WBParaSite" id="PSAMB.scaffold826size40760.g8974.t1">
    <property type="protein sequence ID" value="PSAMB.scaffold826size40760.g8974.t1"/>
    <property type="gene ID" value="PSAMB.scaffold826size40760.g8974"/>
</dbReference>
<keyword evidence="1" id="KW-1185">Reference proteome</keyword>
<evidence type="ECO:0000313" key="2">
    <source>
        <dbReference type="WBParaSite" id="PSAMB.scaffold826size40760.g8974.t1"/>
    </source>
</evidence>
<accession>A0A914XI26</accession>
<sequence>MAADAPFGPRASRKIDCPRVRVHYGRCLRLNFTVDYTGIGRDSFNCIFFSQLMPLLAPLQFPRARSPPFLIRAFKSHTSTREEGMEIRSMRYIKGAEHTCPLGTKQLTLVASLKAIGVKPSIISGPLVTPMGDRRRMKTS</sequence>